<feature type="binding site" evidence="11">
    <location>
        <position position="228"/>
    </location>
    <ligand>
        <name>substrate</name>
    </ligand>
</feature>
<keyword evidence="4 11" id="KW-0479">Metal-binding</keyword>
<dbReference type="Pfam" id="PF08544">
    <property type="entry name" value="GHMP_kinases_C"/>
    <property type="match status" value="1"/>
</dbReference>
<dbReference type="SUPFAM" id="SSF55060">
    <property type="entry name" value="GHMP Kinase, C-terminal domain"/>
    <property type="match status" value="1"/>
</dbReference>
<comment type="similarity">
    <text evidence="1 11">Belongs to the GHMP kinase family. GalK subfamily.</text>
</comment>
<name>D0MEU2_RHOM4</name>
<dbReference type="InterPro" id="IPR019539">
    <property type="entry name" value="GalKase_N"/>
</dbReference>
<evidence type="ECO:0000256" key="3">
    <source>
        <dbReference type="ARBA" id="ARBA00022679"/>
    </source>
</evidence>
<comment type="catalytic activity">
    <reaction evidence="11">
        <text>alpha-D-galactose + ATP = alpha-D-galactose 1-phosphate + ADP + H(+)</text>
        <dbReference type="Rhea" id="RHEA:13553"/>
        <dbReference type="ChEBI" id="CHEBI:15378"/>
        <dbReference type="ChEBI" id="CHEBI:28061"/>
        <dbReference type="ChEBI" id="CHEBI:30616"/>
        <dbReference type="ChEBI" id="CHEBI:58336"/>
        <dbReference type="ChEBI" id="CHEBI:456216"/>
        <dbReference type="EC" id="2.7.1.6"/>
    </reaction>
</comment>
<keyword evidence="5 11" id="KW-0547">Nucleotide-binding</keyword>
<dbReference type="Gene3D" id="3.30.70.890">
    <property type="entry name" value="GHMP kinase, C-terminal domain"/>
    <property type="match status" value="1"/>
</dbReference>
<feature type="binding site" evidence="11">
    <location>
        <position position="134"/>
    </location>
    <ligand>
        <name>Mg(2+)</name>
        <dbReference type="ChEBI" id="CHEBI:18420"/>
    </ligand>
</feature>
<keyword evidence="8 11" id="KW-0460">Magnesium</keyword>
<keyword evidence="6 11" id="KW-0418">Kinase</keyword>
<organism evidence="16 17">
    <name type="scientific">Rhodothermus marinus (strain ATCC 43812 / DSM 4252 / R-10)</name>
    <name type="common">Rhodothermus obamensis</name>
    <dbReference type="NCBI Taxonomy" id="518766"/>
    <lineage>
        <taxon>Bacteria</taxon>
        <taxon>Pseudomonadati</taxon>
        <taxon>Rhodothermota</taxon>
        <taxon>Rhodothermia</taxon>
        <taxon>Rhodothermales</taxon>
        <taxon>Rhodothermaceae</taxon>
        <taxon>Rhodothermus</taxon>
    </lineage>
</organism>
<dbReference type="InterPro" id="IPR036554">
    <property type="entry name" value="GHMP_kinase_C_sf"/>
</dbReference>
<keyword evidence="3 11" id="KW-0808">Transferase</keyword>
<dbReference type="FunFam" id="3.30.70.890:FF:000001">
    <property type="entry name" value="Galactokinase"/>
    <property type="match status" value="1"/>
</dbReference>
<evidence type="ECO:0000256" key="2">
    <source>
        <dbReference type="ARBA" id="ARBA00022490"/>
    </source>
</evidence>
<dbReference type="Proteomes" id="UP000002221">
    <property type="component" value="Chromosome"/>
</dbReference>
<keyword evidence="9 11" id="KW-0299">Galactose metabolism</keyword>
<dbReference type="GO" id="GO:0005524">
    <property type="term" value="F:ATP binding"/>
    <property type="evidence" value="ECO:0007669"/>
    <property type="project" value="UniProtKB-UniRule"/>
</dbReference>
<dbReference type="NCBIfam" id="TIGR00131">
    <property type="entry name" value="gal_kin"/>
    <property type="match status" value="1"/>
</dbReference>
<dbReference type="SUPFAM" id="SSF54211">
    <property type="entry name" value="Ribosomal protein S5 domain 2-like"/>
    <property type="match status" value="1"/>
</dbReference>
<dbReference type="GO" id="GO:0004335">
    <property type="term" value="F:galactokinase activity"/>
    <property type="evidence" value="ECO:0007669"/>
    <property type="project" value="UniProtKB-UniRule"/>
</dbReference>
<feature type="binding site" evidence="11">
    <location>
        <position position="75"/>
    </location>
    <ligand>
        <name>ATP</name>
        <dbReference type="ChEBI" id="CHEBI:30616"/>
    </ligand>
</feature>
<dbReference type="InterPro" id="IPR022963">
    <property type="entry name" value="Galactokinase_bac"/>
</dbReference>
<sequence length="414" mass="45859">MPSSATNSIVTRLLEAFAAHFGAPAPAVVARAPGRVNLIGDHTDYNDGFVLPMTLDRAVYLAVRPRPDREVRLLSLNFDETIRFEIGTPPTETPRWAAYVQGVVTELHRRALLPNGFEGVLYGDVPLGSGLSSSAALEVATLVTLQHLFGFAMSGEEAARLCQYVEHTYVGVQCGIMDQFAARLGRRGHALFLDCRSLAYRHVPVHLKDWLFVIIDSRAPRELAASRYNERRAECEAGVAFFRRFDPEIRALRDVSPELLWAHPDQPTPTIWRRCRHVVEENRRVQEAVVDLEQDRLEAFGQRMNASHDSLRDLYEVSSPALDLIVDTARQVEGVLGARLTGAGFGGCTVVLLHRDALPELEQRVARAYEATFGRQPAFYPLDHNVEAGPIWPKTAALPVSSASESDEAGASEE</sequence>
<dbReference type="InterPro" id="IPR006203">
    <property type="entry name" value="GHMP_knse_ATP-bd_CS"/>
</dbReference>
<dbReference type="GO" id="GO:0005829">
    <property type="term" value="C:cytosol"/>
    <property type="evidence" value="ECO:0007669"/>
    <property type="project" value="TreeGrafter"/>
</dbReference>
<evidence type="ECO:0000256" key="12">
    <source>
        <dbReference type="NCBIfam" id="TIGR00131"/>
    </source>
</evidence>
<feature type="domain" description="GHMP kinase C-terminal" evidence="14">
    <location>
        <begin position="289"/>
        <end position="370"/>
    </location>
</feature>
<dbReference type="InterPro" id="IPR019741">
    <property type="entry name" value="Galactokinase_CS"/>
</dbReference>
<dbReference type="Pfam" id="PF00288">
    <property type="entry name" value="GHMP_kinases_N"/>
    <property type="match status" value="1"/>
</dbReference>
<dbReference type="EC" id="2.7.1.6" evidence="11 12"/>
<dbReference type="InterPro" id="IPR006204">
    <property type="entry name" value="GHMP_kinase_N_dom"/>
</dbReference>
<keyword evidence="7 11" id="KW-0067">ATP-binding</keyword>
<keyword evidence="10 11" id="KW-0119">Carbohydrate metabolism</keyword>
<reference evidence="16 17" key="1">
    <citation type="journal article" date="2009" name="Stand. Genomic Sci.">
        <title>Complete genome sequence of Rhodothermus marinus type strain (R-10).</title>
        <authorList>
            <person name="Nolan M."/>
            <person name="Tindall B.J."/>
            <person name="Pomrenke H."/>
            <person name="Lapidus A."/>
            <person name="Copeland A."/>
            <person name="Glavina Del Rio T."/>
            <person name="Lucas S."/>
            <person name="Chen F."/>
            <person name="Tice H."/>
            <person name="Cheng J.F."/>
            <person name="Saunders E."/>
            <person name="Han C."/>
            <person name="Bruce D."/>
            <person name="Goodwin L."/>
            <person name="Chain P."/>
            <person name="Pitluck S."/>
            <person name="Ovchinikova G."/>
            <person name="Pati A."/>
            <person name="Ivanova N."/>
            <person name="Mavromatis K."/>
            <person name="Chen A."/>
            <person name="Palaniappan K."/>
            <person name="Land M."/>
            <person name="Hauser L."/>
            <person name="Chang Y.J."/>
            <person name="Jeffries C.D."/>
            <person name="Brettin T."/>
            <person name="Goker M."/>
            <person name="Bristow J."/>
            <person name="Eisen J.A."/>
            <person name="Markowitz V."/>
            <person name="Hugenholtz P."/>
            <person name="Kyrpides N.C."/>
            <person name="Klenk H.P."/>
            <person name="Detter J.C."/>
        </authorList>
    </citation>
    <scope>NUCLEOTIDE SEQUENCE [LARGE SCALE GENOMIC DNA]</scope>
    <source>
        <strain evidence="17">ATCC 43812 / DSM 4252 / R-10</strain>
    </source>
</reference>
<dbReference type="GO" id="GO:0006012">
    <property type="term" value="P:galactose metabolic process"/>
    <property type="evidence" value="ECO:0007669"/>
    <property type="project" value="UniProtKB-UniRule"/>
</dbReference>
<dbReference type="HAMAP" id="MF_00246">
    <property type="entry name" value="Galactokinase"/>
    <property type="match status" value="1"/>
</dbReference>
<evidence type="ECO:0000313" key="16">
    <source>
        <dbReference type="EMBL" id="ACY47392.1"/>
    </source>
</evidence>
<comment type="caution">
    <text evidence="11">Lacks conserved residue(s) required for the propagation of feature annotation.</text>
</comment>
<dbReference type="InterPro" id="IPR006206">
    <property type="entry name" value="Mevalonate/galactokinase"/>
</dbReference>
<comment type="pathway">
    <text evidence="11">Carbohydrate metabolism; galactose metabolism.</text>
</comment>
<gene>
    <name evidence="11" type="primary">galK</name>
    <name evidence="16" type="ordered locus">Rmar_0490</name>
</gene>
<dbReference type="PROSITE" id="PS00627">
    <property type="entry name" value="GHMP_KINASES_ATP"/>
    <property type="match status" value="1"/>
</dbReference>
<dbReference type="RefSeq" id="WP_012843004.1">
    <property type="nucleotide sequence ID" value="NC_013501.1"/>
</dbReference>
<evidence type="ECO:0000256" key="11">
    <source>
        <dbReference type="HAMAP-Rule" id="MF_00246"/>
    </source>
</evidence>
<dbReference type="HOGENOM" id="CLU_017814_2_1_10"/>
<evidence type="ECO:0000256" key="10">
    <source>
        <dbReference type="ARBA" id="ARBA00023277"/>
    </source>
</evidence>
<dbReference type="EMBL" id="CP001807">
    <property type="protein sequence ID" value="ACY47392.1"/>
    <property type="molecule type" value="Genomic_DNA"/>
</dbReference>
<evidence type="ECO:0000256" key="9">
    <source>
        <dbReference type="ARBA" id="ARBA00023144"/>
    </source>
</evidence>
<dbReference type="GO" id="GO:0000287">
    <property type="term" value="F:magnesium ion binding"/>
    <property type="evidence" value="ECO:0007669"/>
    <property type="project" value="UniProtKB-UniRule"/>
</dbReference>
<protein>
    <recommendedName>
        <fullName evidence="11 12">Galactokinase</fullName>
        <ecNumber evidence="11 12">2.7.1.6</ecNumber>
    </recommendedName>
    <alternativeName>
        <fullName evidence="11">Galactose kinase</fullName>
    </alternativeName>
</protein>
<accession>D0MEU2</accession>
<evidence type="ECO:0000259" key="15">
    <source>
        <dbReference type="Pfam" id="PF10509"/>
    </source>
</evidence>
<evidence type="ECO:0000313" key="17">
    <source>
        <dbReference type="Proteomes" id="UP000002221"/>
    </source>
</evidence>
<dbReference type="eggNOG" id="COG0153">
    <property type="taxonomic scope" value="Bacteria"/>
</dbReference>
<keyword evidence="17" id="KW-1185">Reference proteome</keyword>
<comment type="subcellular location">
    <subcellularLocation>
        <location evidence="11">Cytoplasm</location>
    </subcellularLocation>
</comment>
<dbReference type="InterPro" id="IPR000705">
    <property type="entry name" value="Galactokinase"/>
</dbReference>
<dbReference type="InterPro" id="IPR013750">
    <property type="entry name" value="GHMP_kinase_C_dom"/>
</dbReference>
<feature type="binding site" evidence="11">
    <location>
        <position position="166"/>
    </location>
    <ligand>
        <name>Mg(2+)</name>
        <dbReference type="ChEBI" id="CHEBI:18420"/>
    </ligand>
</feature>
<comment type="function">
    <text evidence="11">Catalyzes the transfer of the gamma-phosphate of ATP to D-galactose to form alpha-D-galactose-1-phosphate (Gal-1-P).</text>
</comment>
<dbReference type="PIRSF" id="PIRSF000530">
    <property type="entry name" value="Galactokinase"/>
    <property type="match status" value="1"/>
</dbReference>
<dbReference type="AlphaFoldDB" id="D0MEU2"/>
<keyword evidence="2 11" id="KW-0963">Cytoplasm</keyword>
<evidence type="ECO:0000256" key="8">
    <source>
        <dbReference type="ARBA" id="ARBA00022842"/>
    </source>
</evidence>
<dbReference type="InterPro" id="IPR014721">
    <property type="entry name" value="Ribsml_uS5_D2-typ_fold_subgr"/>
</dbReference>
<dbReference type="PANTHER" id="PTHR10457">
    <property type="entry name" value="MEVALONATE KINASE/GALACTOKINASE"/>
    <property type="match status" value="1"/>
</dbReference>
<dbReference type="PROSITE" id="PS00106">
    <property type="entry name" value="GALACTOKINASE"/>
    <property type="match status" value="1"/>
</dbReference>
<dbReference type="UniPathway" id="UPA00214"/>
<dbReference type="InterPro" id="IPR020568">
    <property type="entry name" value="Ribosomal_Su5_D2-typ_SF"/>
</dbReference>
<feature type="domain" description="Galactokinase N-terminal" evidence="15">
    <location>
        <begin position="15"/>
        <end position="65"/>
    </location>
</feature>
<dbReference type="PRINTS" id="PR00959">
    <property type="entry name" value="MEVGALKINASE"/>
</dbReference>
<feature type="domain" description="GHMP kinase N-terminal" evidence="13">
    <location>
        <begin position="99"/>
        <end position="185"/>
    </location>
</feature>
<dbReference type="KEGG" id="rmr:Rmar_0490"/>
<evidence type="ECO:0000256" key="7">
    <source>
        <dbReference type="ARBA" id="ARBA00022840"/>
    </source>
</evidence>
<dbReference type="STRING" id="518766.Rmar_0490"/>
<evidence type="ECO:0000256" key="4">
    <source>
        <dbReference type="ARBA" id="ARBA00022723"/>
    </source>
</evidence>
<dbReference type="FunFam" id="3.30.230.10:FF:000017">
    <property type="entry name" value="Galactokinase"/>
    <property type="match status" value="1"/>
</dbReference>
<dbReference type="PRINTS" id="PR00473">
    <property type="entry name" value="GALCTOKINASE"/>
</dbReference>
<evidence type="ECO:0000256" key="6">
    <source>
        <dbReference type="ARBA" id="ARBA00022777"/>
    </source>
</evidence>
<feature type="active site" description="Proton acceptor" evidence="11">
    <location>
        <position position="178"/>
    </location>
</feature>
<feature type="binding site" evidence="11">
    <location>
        <begin position="128"/>
        <end position="134"/>
    </location>
    <ligand>
        <name>ATP</name>
        <dbReference type="ChEBI" id="CHEBI:30616"/>
    </ligand>
</feature>
<evidence type="ECO:0000259" key="13">
    <source>
        <dbReference type="Pfam" id="PF00288"/>
    </source>
</evidence>
<dbReference type="Gene3D" id="3.30.230.10">
    <property type="match status" value="1"/>
</dbReference>
<evidence type="ECO:0000259" key="14">
    <source>
        <dbReference type="Pfam" id="PF08544"/>
    </source>
</evidence>
<evidence type="ECO:0000256" key="5">
    <source>
        <dbReference type="ARBA" id="ARBA00022741"/>
    </source>
</evidence>
<dbReference type="PANTHER" id="PTHR10457:SF7">
    <property type="entry name" value="GALACTOKINASE-RELATED"/>
    <property type="match status" value="1"/>
</dbReference>
<feature type="site" description="Transition state stabilizer" evidence="11">
    <location>
        <position position="35"/>
    </location>
</feature>
<dbReference type="OrthoDB" id="250531at2"/>
<dbReference type="Pfam" id="PF10509">
    <property type="entry name" value="GalKase_gal_bdg"/>
    <property type="match status" value="1"/>
</dbReference>
<evidence type="ECO:0000256" key="1">
    <source>
        <dbReference type="ARBA" id="ARBA00006566"/>
    </source>
</evidence>
<proteinExistence type="inferred from homology"/>